<reference evidence="9 10" key="1">
    <citation type="submission" date="2021-11" db="EMBL/GenBank/DDBJ databases">
        <title>Draft genome sequence of Paenibacillus profundus YoMME, a new Gram-positive bacteria with exoelectrogenic properties.</title>
        <authorList>
            <person name="Hubenova Y."/>
            <person name="Hubenova E."/>
            <person name="Manasiev Y."/>
            <person name="Peykov S."/>
            <person name="Mitov M."/>
        </authorList>
    </citation>
    <scope>NUCLEOTIDE SEQUENCE [LARGE SCALE GENOMIC DNA]</scope>
    <source>
        <strain evidence="9 10">YoMME</strain>
    </source>
</reference>
<dbReference type="Pfam" id="PF13636">
    <property type="entry name" value="Methyltranf_PUA"/>
    <property type="match status" value="1"/>
</dbReference>
<dbReference type="RefSeq" id="WP_233697597.1">
    <property type="nucleotide sequence ID" value="NZ_JAJNBZ010000014.1"/>
</dbReference>
<dbReference type="PRINTS" id="PR02008">
    <property type="entry name" value="RCMTFAMILY"/>
</dbReference>
<dbReference type="Pfam" id="PF01189">
    <property type="entry name" value="Methyltr_RsmB-F"/>
    <property type="match status" value="1"/>
</dbReference>
<gene>
    <name evidence="9" type="ORF">LQV63_16980</name>
</gene>
<protein>
    <submittedName>
        <fullName evidence="9">RsmB/NOP family class I SAM-dependent RNA methyltransferase</fullName>
    </submittedName>
</protein>
<accession>A0ABS8YIL3</accession>
<evidence type="ECO:0000256" key="6">
    <source>
        <dbReference type="PROSITE-ProRule" id="PRU01023"/>
    </source>
</evidence>
<dbReference type="Gene3D" id="3.30.70.1170">
    <property type="entry name" value="Sun protein, domain 3"/>
    <property type="match status" value="1"/>
</dbReference>
<dbReference type="Gene3D" id="3.40.50.150">
    <property type="entry name" value="Vaccinia Virus protein VP39"/>
    <property type="match status" value="1"/>
</dbReference>
<feature type="binding site" evidence="6">
    <location>
        <position position="179"/>
    </location>
    <ligand>
        <name>S-adenosyl-L-methionine</name>
        <dbReference type="ChEBI" id="CHEBI:59789"/>
    </ligand>
</feature>
<dbReference type="Gene3D" id="2.30.130.60">
    <property type="match status" value="1"/>
</dbReference>
<dbReference type="CDD" id="cd02440">
    <property type="entry name" value="AdoMet_MTases"/>
    <property type="match status" value="1"/>
</dbReference>
<evidence type="ECO:0000256" key="7">
    <source>
        <dbReference type="SAM" id="MobiDB-lite"/>
    </source>
</evidence>
<sequence length="535" mass="59360">MKSLPTAFVQTMQKRLGEQFDEFMKSYNQESYAGIRANGLKLDAASLQNIVPYPLRPIPWTMDGYYISNKARPGKHPYYHAGLYYIQEPSAMAPVQCLDVRPHDRVLDLCAAPGGKSVQIAARLGEEGVLVTNDIHPDRTKALVRNIELYGVRRTVVLNEKPERIAEAFPGFFTKVLVDAPCSGEGMFRKEPDMVKSWEREPVLTYAMMQQDIMNSAAKLVAPGGRLVYSTCTFSPEENEACIALFVSAHPEFRVVPIPLANGFAAGRPDWARDCMNEHGWEADEQAIDSTAGTARLWPHRLQGEGHFVAVLERCDSELAESEGQERVELQEQADSIDKVSHVGAFAVNARPSRQGAKEQKAKQRSSQERLKQGGKPAPIKSKGIVPPTPDQLEAYGCFCRDQMSTVIAEANAAIGPYLYACPLPIHRLGALRVMRPGLFLGTCKGERFEPAHALAMAMTSSHMKRVLPLRLGQDEVIRYLRGETLTLGEEHIERDPATPAKGWLLVCVDGYSLGLAKWAGGTVKNEYPPAWRWT</sequence>
<dbReference type="InterPro" id="IPR027391">
    <property type="entry name" value="Nol1_Nop2_Fmu_2"/>
</dbReference>
<dbReference type="SUPFAM" id="SSF53335">
    <property type="entry name" value="S-adenosyl-L-methionine-dependent methyltransferases"/>
    <property type="match status" value="1"/>
</dbReference>
<evidence type="ECO:0000313" key="10">
    <source>
        <dbReference type="Proteomes" id="UP001199916"/>
    </source>
</evidence>
<evidence type="ECO:0000256" key="2">
    <source>
        <dbReference type="ARBA" id="ARBA00022603"/>
    </source>
</evidence>
<dbReference type="CDD" id="cd21147">
    <property type="entry name" value="RsmF_methylt_CTD1"/>
    <property type="match status" value="1"/>
</dbReference>
<comment type="caution">
    <text evidence="6">Lacks conserved residue(s) required for the propagation of feature annotation.</text>
</comment>
<name>A0ABS8YIL3_9BACL</name>
<dbReference type="InterPro" id="IPR031341">
    <property type="entry name" value="Methyltr_RsmF_N"/>
</dbReference>
<dbReference type="InterPro" id="IPR023267">
    <property type="entry name" value="RCMT"/>
</dbReference>
<feature type="active site" description="Nucleophile" evidence="6">
    <location>
        <position position="232"/>
    </location>
</feature>
<keyword evidence="1" id="KW-0963">Cytoplasm</keyword>
<keyword evidence="3 6" id="KW-0808">Transferase</keyword>
<evidence type="ECO:0000256" key="4">
    <source>
        <dbReference type="ARBA" id="ARBA00022691"/>
    </source>
</evidence>
<feature type="binding site" evidence="6">
    <location>
        <position position="134"/>
    </location>
    <ligand>
        <name>S-adenosyl-L-methionine</name>
        <dbReference type="ChEBI" id="CHEBI:59789"/>
    </ligand>
</feature>
<dbReference type="Pfam" id="PF17126">
    <property type="entry name" value="RsmF_methylt_CI"/>
    <property type="match status" value="1"/>
</dbReference>
<dbReference type="Pfam" id="PF17125">
    <property type="entry name" value="Methyltr_RsmF_N"/>
    <property type="match status" value="1"/>
</dbReference>
<dbReference type="PROSITE" id="PS51686">
    <property type="entry name" value="SAM_MT_RSMB_NOP"/>
    <property type="match status" value="1"/>
</dbReference>
<dbReference type="GO" id="GO:0032259">
    <property type="term" value="P:methylation"/>
    <property type="evidence" value="ECO:0007669"/>
    <property type="project" value="UniProtKB-KW"/>
</dbReference>
<keyword evidence="2 6" id="KW-0489">Methyltransferase</keyword>
<dbReference type="InterPro" id="IPR029063">
    <property type="entry name" value="SAM-dependent_MTases_sf"/>
</dbReference>
<dbReference type="InterPro" id="IPR031340">
    <property type="entry name" value="RsmF_methylt_CI"/>
</dbReference>
<dbReference type="EMBL" id="JAJNBZ010000014">
    <property type="protein sequence ID" value="MCE5170997.1"/>
    <property type="molecule type" value="Genomic_DNA"/>
</dbReference>
<feature type="domain" description="SAM-dependent MTase RsmB/NOP-type" evidence="8">
    <location>
        <begin position="12"/>
        <end position="315"/>
    </location>
</feature>
<evidence type="ECO:0000256" key="5">
    <source>
        <dbReference type="ARBA" id="ARBA00022884"/>
    </source>
</evidence>
<evidence type="ECO:0000313" key="9">
    <source>
        <dbReference type="EMBL" id="MCE5170997.1"/>
    </source>
</evidence>
<dbReference type="Proteomes" id="UP001199916">
    <property type="component" value="Unassembled WGS sequence"/>
</dbReference>
<keyword evidence="10" id="KW-1185">Reference proteome</keyword>
<keyword evidence="5 6" id="KW-0694">RNA-binding</keyword>
<dbReference type="InterPro" id="IPR001678">
    <property type="entry name" value="MeTrfase_RsmB-F_NOP2_dom"/>
</dbReference>
<feature type="binding site" evidence="6">
    <location>
        <begin position="110"/>
        <end position="116"/>
    </location>
    <ligand>
        <name>S-adenosyl-L-methionine</name>
        <dbReference type="ChEBI" id="CHEBI:59789"/>
    </ligand>
</feature>
<organism evidence="9 10">
    <name type="scientific">Paenibacillus profundus</name>
    <dbReference type="NCBI Taxonomy" id="1173085"/>
    <lineage>
        <taxon>Bacteria</taxon>
        <taxon>Bacillati</taxon>
        <taxon>Bacillota</taxon>
        <taxon>Bacilli</taxon>
        <taxon>Bacillales</taxon>
        <taxon>Paenibacillaceae</taxon>
        <taxon>Paenibacillus</taxon>
    </lineage>
</organism>
<evidence type="ECO:0000256" key="3">
    <source>
        <dbReference type="ARBA" id="ARBA00022679"/>
    </source>
</evidence>
<dbReference type="GO" id="GO:0008168">
    <property type="term" value="F:methyltransferase activity"/>
    <property type="evidence" value="ECO:0007669"/>
    <property type="project" value="UniProtKB-KW"/>
</dbReference>
<evidence type="ECO:0000259" key="8">
    <source>
        <dbReference type="PROSITE" id="PS51686"/>
    </source>
</evidence>
<dbReference type="PANTHER" id="PTHR22807:SF30">
    <property type="entry name" value="28S RRNA (CYTOSINE(4447)-C(5))-METHYLTRANSFERASE-RELATED"/>
    <property type="match status" value="1"/>
</dbReference>
<keyword evidence="4 6" id="KW-0949">S-adenosyl-L-methionine</keyword>
<comment type="similarity">
    <text evidence="6">Belongs to the class I-like SAM-binding methyltransferase superfamily. RsmB/NOP family.</text>
</comment>
<comment type="caution">
    <text evidence="9">The sequence shown here is derived from an EMBL/GenBank/DDBJ whole genome shotgun (WGS) entry which is preliminary data.</text>
</comment>
<feature type="compositionally biased region" description="Basic and acidic residues" evidence="7">
    <location>
        <begin position="356"/>
        <end position="372"/>
    </location>
</feature>
<feature type="region of interest" description="Disordered" evidence="7">
    <location>
        <begin position="349"/>
        <end position="388"/>
    </location>
</feature>
<proteinExistence type="inferred from homology"/>
<dbReference type="PANTHER" id="PTHR22807">
    <property type="entry name" value="NOP2 YEAST -RELATED NOL1/NOP2/FMU SUN DOMAIN-CONTAINING"/>
    <property type="match status" value="1"/>
</dbReference>
<dbReference type="InterPro" id="IPR049560">
    <property type="entry name" value="MeTrfase_RsmB-F_NOP2_cat"/>
</dbReference>
<evidence type="ECO:0000256" key="1">
    <source>
        <dbReference type="ARBA" id="ARBA00022490"/>
    </source>
</evidence>